<dbReference type="VEuPathDB" id="FungiDB:EYZ11_013389"/>
<dbReference type="OrthoDB" id="5371740at2759"/>
<dbReference type="Proteomes" id="UP000324241">
    <property type="component" value="Unassembled WGS sequence"/>
</dbReference>
<dbReference type="EMBL" id="SOSA01001421">
    <property type="protein sequence ID" value="THC87164.1"/>
    <property type="molecule type" value="Genomic_DNA"/>
</dbReference>
<comment type="caution">
    <text evidence="2">The sequence shown here is derived from an EMBL/GenBank/DDBJ whole genome shotgun (WGS) entry which is preliminary data.</text>
</comment>
<reference evidence="2 3" key="1">
    <citation type="submission" date="2019-03" db="EMBL/GenBank/DDBJ databases">
        <title>The genome sequence of a newly discovered highly antifungal drug resistant Aspergillus species, Aspergillus tanneri NIH 1004.</title>
        <authorList>
            <person name="Mounaud S."/>
            <person name="Singh I."/>
            <person name="Joardar V."/>
            <person name="Pakala S."/>
            <person name="Pakala S."/>
            <person name="Venepally P."/>
            <person name="Hoover J."/>
            <person name="Nierman W."/>
            <person name="Chung J."/>
            <person name="Losada L."/>
        </authorList>
    </citation>
    <scope>NUCLEOTIDE SEQUENCE [LARGE SCALE GENOMIC DNA]</scope>
    <source>
        <strain evidence="2 3">NIH1004</strain>
    </source>
</reference>
<dbReference type="RefSeq" id="XP_033421972.1">
    <property type="nucleotide sequence ID" value="XM_033576117.1"/>
</dbReference>
<gene>
    <name evidence="1" type="ORF">ATNIH1004_011555</name>
    <name evidence="2" type="ORF">EYZ11_013389</name>
</gene>
<reference evidence="1 4" key="2">
    <citation type="submission" date="2019-08" db="EMBL/GenBank/DDBJ databases">
        <title>The genome sequence of a newly discovered highly antifungal drug resistant Aspergillus species, Aspergillus tanneri NIH 1004.</title>
        <authorList>
            <person name="Mounaud S."/>
            <person name="Singh I."/>
            <person name="Joardar V."/>
            <person name="Pakala S."/>
            <person name="Pakala S."/>
            <person name="Venepally P."/>
            <person name="Chung J.K."/>
            <person name="Losada L."/>
            <person name="Nierman W.C."/>
        </authorList>
    </citation>
    <scope>NUCLEOTIDE SEQUENCE [LARGE SCALE GENOMIC DNA]</scope>
    <source>
        <strain evidence="1 4">NIH1004</strain>
    </source>
</reference>
<dbReference type="GeneID" id="54334256"/>
<evidence type="ECO:0000313" key="4">
    <source>
        <dbReference type="Proteomes" id="UP000324241"/>
    </source>
</evidence>
<evidence type="ECO:0000313" key="2">
    <source>
        <dbReference type="EMBL" id="THC87164.1"/>
    </source>
</evidence>
<evidence type="ECO:0000313" key="1">
    <source>
        <dbReference type="EMBL" id="KAA8642610.1"/>
    </source>
</evidence>
<name>A0A4V3UMG6_9EURO</name>
<protein>
    <submittedName>
        <fullName evidence="2">Uncharacterized protein</fullName>
    </submittedName>
</protein>
<dbReference type="STRING" id="1220188.A0A4V3UMG6"/>
<proteinExistence type="predicted"/>
<dbReference type="Proteomes" id="UP000308092">
    <property type="component" value="Unassembled WGS sequence"/>
</dbReference>
<dbReference type="AlphaFoldDB" id="A0A4V3UMG6"/>
<organism evidence="2 3">
    <name type="scientific">Aspergillus tanneri</name>
    <dbReference type="NCBI Taxonomy" id="1220188"/>
    <lineage>
        <taxon>Eukaryota</taxon>
        <taxon>Fungi</taxon>
        <taxon>Dikarya</taxon>
        <taxon>Ascomycota</taxon>
        <taxon>Pezizomycotina</taxon>
        <taxon>Eurotiomycetes</taxon>
        <taxon>Eurotiomycetidae</taxon>
        <taxon>Eurotiales</taxon>
        <taxon>Aspergillaceae</taxon>
        <taxon>Aspergillus</taxon>
        <taxon>Aspergillus subgen. Circumdati</taxon>
    </lineage>
</organism>
<sequence>MTSTVFVPIKSRGINLTDAADAADTAGAMLRIISDTTVNVNRAEASLESYDMDVDDFEDSRAAEQQDQLLAISHGARVYGDWH</sequence>
<dbReference type="EMBL" id="QUQM01000008">
    <property type="protein sequence ID" value="KAA8642610.1"/>
    <property type="molecule type" value="Genomic_DNA"/>
</dbReference>
<evidence type="ECO:0000313" key="3">
    <source>
        <dbReference type="Proteomes" id="UP000308092"/>
    </source>
</evidence>
<keyword evidence="3" id="KW-1185">Reference proteome</keyword>
<accession>A0A4V3UMG6</accession>